<comment type="caution">
    <text evidence="2">The sequence shown here is derived from an EMBL/GenBank/DDBJ whole genome shotgun (WGS) entry which is preliminary data.</text>
</comment>
<reference evidence="2 3" key="1">
    <citation type="submission" date="2017-07" db="EMBL/GenBank/DDBJ databases">
        <title>Leptospira spp. isolated from tropical soils.</title>
        <authorList>
            <person name="Thibeaux R."/>
            <person name="Iraola G."/>
            <person name="Ferres I."/>
            <person name="Bierque E."/>
            <person name="Girault D."/>
            <person name="Soupe-Gilbert M.-E."/>
            <person name="Picardeau M."/>
            <person name="Goarant C."/>
        </authorList>
    </citation>
    <scope>NUCLEOTIDE SEQUENCE [LARGE SCALE GENOMIC DNA]</scope>
    <source>
        <strain evidence="2 3">MCA1-C-A1</strain>
    </source>
</reference>
<dbReference type="RefSeq" id="WP_100708309.1">
    <property type="nucleotide sequence ID" value="NZ_NPDL01000020.1"/>
</dbReference>
<evidence type="ECO:0000259" key="1">
    <source>
        <dbReference type="Pfam" id="PF18735"/>
    </source>
</evidence>
<evidence type="ECO:0000313" key="2">
    <source>
        <dbReference type="EMBL" id="PJZ23898.1"/>
    </source>
</evidence>
<protein>
    <recommendedName>
        <fullName evidence="1">RiboL-PSP-HEPN domain-containing protein</fullName>
    </recommendedName>
</protein>
<dbReference type="AlphaFoldDB" id="A0A2M9X872"/>
<keyword evidence="3" id="KW-1185">Reference proteome</keyword>
<feature type="domain" description="RiboL-PSP-HEPN" evidence="1">
    <location>
        <begin position="42"/>
        <end position="220"/>
    </location>
</feature>
<dbReference type="OrthoDB" id="6990533at2"/>
<dbReference type="Proteomes" id="UP000232196">
    <property type="component" value="Unassembled WGS sequence"/>
</dbReference>
<dbReference type="Pfam" id="PF18735">
    <property type="entry name" value="HEPN_RiboL-PSP"/>
    <property type="match status" value="1"/>
</dbReference>
<evidence type="ECO:0000313" key="3">
    <source>
        <dbReference type="Proteomes" id="UP000232196"/>
    </source>
</evidence>
<organism evidence="2 3">
    <name type="scientific">Leptospira hartskeerlii</name>
    <dbReference type="NCBI Taxonomy" id="2023177"/>
    <lineage>
        <taxon>Bacteria</taxon>
        <taxon>Pseudomonadati</taxon>
        <taxon>Spirochaetota</taxon>
        <taxon>Spirochaetia</taxon>
        <taxon>Leptospirales</taxon>
        <taxon>Leptospiraceae</taxon>
        <taxon>Leptospira</taxon>
    </lineage>
</organism>
<proteinExistence type="predicted"/>
<dbReference type="EMBL" id="NPDN01000018">
    <property type="protein sequence ID" value="PJZ23898.1"/>
    <property type="molecule type" value="Genomic_DNA"/>
</dbReference>
<accession>A0A2M9X872</accession>
<sequence length="233" mass="27311">MPKKLQIYYKIMNSIAFSKFQETKEEIATLWEMHVELSGTSGQGRRNDRLSILNKTALVFVSASWESYIEDVIQESFEKLLLNVKEADHLPMKLRMQCVDEITNSKDPTAIWKISDKKWITYITDNKKKVLGAWIEKFHSPKSENIKDLFSNTVGIKDITKSWFWQRMNYSNAIEKLDDYLDIRGKIVHRLKTEEKIKKWQADDFLGHVSLLVEKTDNALKIHLESLTNVSPW</sequence>
<name>A0A2M9X872_9LEPT</name>
<dbReference type="InterPro" id="IPR041519">
    <property type="entry name" value="HEPN_RiboL-PSP"/>
</dbReference>
<gene>
    <name evidence="2" type="ORF">CH357_18810</name>
</gene>